<feature type="compositionally biased region" description="Basic and acidic residues" evidence="1">
    <location>
        <begin position="144"/>
        <end position="156"/>
    </location>
</feature>
<comment type="caution">
    <text evidence="2">The sequence shown here is derived from an EMBL/GenBank/DDBJ whole genome shotgun (WGS) entry which is preliminary data.</text>
</comment>
<feature type="compositionally biased region" description="Low complexity" evidence="1">
    <location>
        <begin position="1"/>
        <end position="25"/>
    </location>
</feature>
<organism evidence="2 3">
    <name type="scientific">Cyclotella atomus</name>
    <dbReference type="NCBI Taxonomy" id="382360"/>
    <lineage>
        <taxon>Eukaryota</taxon>
        <taxon>Sar</taxon>
        <taxon>Stramenopiles</taxon>
        <taxon>Ochrophyta</taxon>
        <taxon>Bacillariophyta</taxon>
        <taxon>Coscinodiscophyceae</taxon>
        <taxon>Thalassiosirophycidae</taxon>
        <taxon>Stephanodiscales</taxon>
        <taxon>Stephanodiscaceae</taxon>
        <taxon>Cyclotella</taxon>
    </lineage>
</organism>
<feature type="compositionally biased region" description="Polar residues" evidence="1">
    <location>
        <begin position="360"/>
        <end position="370"/>
    </location>
</feature>
<feature type="compositionally biased region" description="Low complexity" evidence="1">
    <location>
        <begin position="376"/>
        <end position="392"/>
    </location>
</feature>
<gene>
    <name evidence="2" type="ORF">ACHAWO_008504</name>
</gene>
<proteinExistence type="predicted"/>
<evidence type="ECO:0000313" key="3">
    <source>
        <dbReference type="Proteomes" id="UP001530400"/>
    </source>
</evidence>
<feature type="region of interest" description="Disordered" evidence="1">
    <location>
        <begin position="347"/>
        <end position="392"/>
    </location>
</feature>
<evidence type="ECO:0008006" key="4">
    <source>
        <dbReference type="Google" id="ProtNLM"/>
    </source>
</evidence>
<protein>
    <recommendedName>
        <fullName evidence="4">PX domain-containing protein</fullName>
    </recommendedName>
</protein>
<feature type="compositionally biased region" description="Acidic residues" evidence="1">
    <location>
        <begin position="176"/>
        <end position="194"/>
    </location>
</feature>
<accession>A0ABD3NDL7</accession>
<keyword evidence="3" id="KW-1185">Reference proteome</keyword>
<evidence type="ECO:0000256" key="1">
    <source>
        <dbReference type="SAM" id="MobiDB-lite"/>
    </source>
</evidence>
<feature type="compositionally biased region" description="Polar residues" evidence="1">
    <location>
        <begin position="79"/>
        <end position="101"/>
    </location>
</feature>
<dbReference type="EMBL" id="JALLPJ020001210">
    <property type="protein sequence ID" value="KAL3774108.1"/>
    <property type="molecule type" value="Genomic_DNA"/>
</dbReference>
<feature type="compositionally biased region" description="Polar residues" evidence="1">
    <location>
        <begin position="157"/>
        <end position="171"/>
    </location>
</feature>
<reference evidence="2 3" key="1">
    <citation type="submission" date="2024-10" db="EMBL/GenBank/DDBJ databases">
        <title>Updated reference genomes for cyclostephanoid diatoms.</title>
        <authorList>
            <person name="Roberts W.R."/>
            <person name="Alverson A.J."/>
        </authorList>
    </citation>
    <scope>NUCLEOTIDE SEQUENCE [LARGE SCALE GENOMIC DNA]</scope>
    <source>
        <strain evidence="2 3">AJA010-31</strain>
    </source>
</reference>
<evidence type="ECO:0000313" key="2">
    <source>
        <dbReference type="EMBL" id="KAL3774108.1"/>
    </source>
</evidence>
<sequence length="392" mass="42932">MSAYASLPGSFLPPFFSFGGNSPTKSSDDSTDATTCSHGEEEQQKPDASPLKRQPITPSSSISCPDFSDEAKTGAQGLPSGSSSPDITSTLPQSAPTDAKSSPASEIFIAINNARVDTVQLIQSLTTRGSNIARRTANFISRSSDDNAAEFKRSDTNETAETDAQTVQSKPSLCYEDSDDSDDEMSFYDYGDEDDYNMQSTQAHQLNDEQSISSKSQDEDAIQFELFINFHGREYRAFRAFSTFVQLRNDLLRDRSVPSTVSIPELPSLNEHHENSSTRGLHALARSGFAMLQATAKMYCPVMELWLRSVVEVVPSSPILNKFLWEPLASSTAGWNDIDEMSGEKCGKDGLYAKPPRPSCNKSRQGNSSGLRYRSKSYSTSLSSITELLDES</sequence>
<dbReference type="Proteomes" id="UP001530400">
    <property type="component" value="Unassembled WGS sequence"/>
</dbReference>
<name>A0ABD3NDL7_9STRA</name>
<feature type="region of interest" description="Disordered" evidence="1">
    <location>
        <begin position="1"/>
        <end position="101"/>
    </location>
</feature>
<feature type="region of interest" description="Disordered" evidence="1">
    <location>
        <begin position="144"/>
        <end position="194"/>
    </location>
</feature>
<dbReference type="AlphaFoldDB" id="A0ABD3NDL7"/>